<organism evidence="20 21">
    <name type="scientific">Citreimonas salinaria</name>
    <dbReference type="NCBI Taxonomy" id="321339"/>
    <lineage>
        <taxon>Bacteria</taxon>
        <taxon>Pseudomonadati</taxon>
        <taxon>Pseudomonadota</taxon>
        <taxon>Alphaproteobacteria</taxon>
        <taxon>Rhodobacterales</taxon>
        <taxon>Roseobacteraceae</taxon>
        <taxon>Citreimonas</taxon>
    </lineage>
</organism>
<evidence type="ECO:0000313" key="20">
    <source>
        <dbReference type="EMBL" id="SDY87196.1"/>
    </source>
</evidence>
<dbReference type="SUPFAM" id="SSF81442">
    <property type="entry name" value="Cytochrome c oxidase subunit I-like"/>
    <property type="match status" value="1"/>
</dbReference>
<feature type="transmembrane region" description="Helical" evidence="18">
    <location>
        <begin position="265"/>
        <end position="290"/>
    </location>
</feature>
<dbReference type="NCBIfam" id="TIGR02891">
    <property type="entry name" value="CtaD_CoxA"/>
    <property type="match status" value="1"/>
</dbReference>
<keyword evidence="13 18" id="KW-0408">Iron</keyword>
<evidence type="ECO:0000256" key="6">
    <source>
        <dbReference type="ARBA" id="ARBA00022617"/>
    </source>
</evidence>
<feature type="transmembrane region" description="Helical" evidence="18">
    <location>
        <begin position="93"/>
        <end position="118"/>
    </location>
</feature>
<evidence type="ECO:0000256" key="7">
    <source>
        <dbReference type="ARBA" id="ARBA00022660"/>
    </source>
</evidence>
<accession>A0A1H3NE79</accession>
<feature type="transmembrane region" description="Helical" evidence="18">
    <location>
        <begin position="297"/>
        <end position="318"/>
    </location>
</feature>
<evidence type="ECO:0000256" key="13">
    <source>
        <dbReference type="ARBA" id="ARBA00023004"/>
    </source>
</evidence>
<evidence type="ECO:0000259" key="19">
    <source>
        <dbReference type="PROSITE" id="PS50855"/>
    </source>
</evidence>
<comment type="function">
    <text evidence="18">Cytochrome c oxidase is the component of the respiratory chain that catalyzes the reduction of oxygen to water. Subunits 1-3 form the functional core of the enzyme complex. CO I is the catalytic subunit of the enzyme. Electrons originating in cytochrome c are transferred via the copper A center of subunit 2 and heme A of subunit 1 to the bimetallic center formed by heme A3 and copper B.</text>
</comment>
<dbReference type="Pfam" id="PF00115">
    <property type="entry name" value="COX1"/>
    <property type="match status" value="1"/>
</dbReference>
<keyword evidence="9 18" id="KW-0479">Metal-binding</keyword>
<comment type="catalytic activity">
    <reaction evidence="16 18">
        <text>4 Fe(II)-[cytochrome c] + O2 + 8 H(+)(in) = 4 Fe(III)-[cytochrome c] + 2 H2O + 4 H(+)(out)</text>
        <dbReference type="Rhea" id="RHEA:11436"/>
        <dbReference type="Rhea" id="RHEA-COMP:10350"/>
        <dbReference type="Rhea" id="RHEA-COMP:14399"/>
        <dbReference type="ChEBI" id="CHEBI:15377"/>
        <dbReference type="ChEBI" id="CHEBI:15378"/>
        <dbReference type="ChEBI" id="CHEBI:15379"/>
        <dbReference type="ChEBI" id="CHEBI:29033"/>
        <dbReference type="ChEBI" id="CHEBI:29034"/>
        <dbReference type="EC" id="7.1.1.9"/>
    </reaction>
</comment>
<keyword evidence="21" id="KW-1185">Reference proteome</keyword>
<keyword evidence="6 17" id="KW-0349">Heme</keyword>
<evidence type="ECO:0000256" key="15">
    <source>
        <dbReference type="ARBA" id="ARBA00023136"/>
    </source>
</evidence>
<evidence type="ECO:0000256" key="10">
    <source>
        <dbReference type="ARBA" id="ARBA00022967"/>
    </source>
</evidence>
<feature type="domain" description="Cytochrome oxidase subunit I profile" evidence="19">
    <location>
        <begin position="38"/>
        <end position="544"/>
    </location>
</feature>
<reference evidence="20 21" key="1">
    <citation type="submission" date="2016-10" db="EMBL/GenBank/DDBJ databases">
        <authorList>
            <person name="de Groot N.N."/>
        </authorList>
    </citation>
    <scope>NUCLEOTIDE SEQUENCE [LARGE SCALE GENOMIC DNA]</scope>
    <source>
        <strain evidence="20 21">DSM 26880</strain>
    </source>
</reference>
<dbReference type="EMBL" id="FNPF01000023">
    <property type="protein sequence ID" value="SDY87196.1"/>
    <property type="molecule type" value="Genomic_DNA"/>
</dbReference>
<name>A0A1H3NE79_9RHOB</name>
<proteinExistence type="inferred from homology"/>
<keyword evidence="15 18" id="KW-0472">Membrane</keyword>
<evidence type="ECO:0000256" key="11">
    <source>
        <dbReference type="ARBA" id="ARBA00022982"/>
    </source>
</evidence>
<feature type="transmembrane region" description="Helical" evidence="18">
    <location>
        <begin position="51"/>
        <end position="73"/>
    </location>
</feature>
<dbReference type="GO" id="GO:0015990">
    <property type="term" value="P:electron transport coupled proton transport"/>
    <property type="evidence" value="ECO:0007669"/>
    <property type="project" value="InterPro"/>
</dbReference>
<evidence type="ECO:0000256" key="14">
    <source>
        <dbReference type="ARBA" id="ARBA00023008"/>
    </source>
</evidence>
<dbReference type="InterPro" id="IPR014241">
    <property type="entry name" value="Cyt_c_oxidase_su1_bac"/>
</dbReference>
<feature type="transmembrane region" description="Helical" evidence="18">
    <location>
        <begin position="130"/>
        <end position="152"/>
    </location>
</feature>
<evidence type="ECO:0000256" key="4">
    <source>
        <dbReference type="ARBA" id="ARBA00022448"/>
    </source>
</evidence>
<keyword evidence="7 17" id="KW-0679">Respiratory chain</keyword>
<keyword evidence="11 17" id="KW-0249">Electron transport</keyword>
<keyword evidence="5 18" id="KW-1003">Cell membrane</keyword>
<dbReference type="GO" id="GO:0046872">
    <property type="term" value="F:metal ion binding"/>
    <property type="evidence" value="ECO:0007669"/>
    <property type="project" value="UniProtKB-KW"/>
</dbReference>
<dbReference type="GO" id="GO:0006119">
    <property type="term" value="P:oxidative phosphorylation"/>
    <property type="evidence" value="ECO:0007669"/>
    <property type="project" value="UniProtKB-UniPathway"/>
</dbReference>
<dbReference type="PROSITE" id="PS00077">
    <property type="entry name" value="COX1_CUB"/>
    <property type="match status" value="1"/>
</dbReference>
<dbReference type="GO" id="GO:0004129">
    <property type="term" value="F:cytochrome-c oxidase activity"/>
    <property type="evidence" value="ECO:0007669"/>
    <property type="project" value="UniProtKB-EC"/>
</dbReference>
<feature type="transmembrane region" description="Helical" evidence="18">
    <location>
        <begin position="338"/>
        <end position="358"/>
    </location>
</feature>
<dbReference type="PROSITE" id="PS50855">
    <property type="entry name" value="COX1"/>
    <property type="match status" value="1"/>
</dbReference>
<dbReference type="UniPathway" id="UPA00705"/>
<feature type="transmembrane region" description="Helical" evidence="18">
    <location>
        <begin position="172"/>
        <end position="202"/>
    </location>
</feature>
<dbReference type="InterPro" id="IPR000883">
    <property type="entry name" value="Cyt_C_Oxase_1"/>
</dbReference>
<sequence>MTDLDPALDLRRSRHDPVPEHLAELERTWLSPPGFLGWFTHVNHTSIGLRFLITSLVFFMLAGLLGLAMRMQLLSPLNGFLDPDTYNQVMTVHGTAMMFLFAIPAMEGIGIYLVPLMVGARDMAFPRLNAFGYYVYLIGGTTFFASLFLGLAPDAGWFNYVPLSNRDYSEGYGIDVWTTMITFIEVSALTAAVELIVTIFKLRVPGMSLHRMPIFVWAILVMAFMILFAMPSVIVASAFLMMDRLVETQFFVAEMGGSPLLWQHLFWFFGHPEVYIILVPALGIVTTIVVTFTQRPVFGYTALVLAIVGIGMVSFGLWVHHMYTTGLPLLGRSFFQAASAMIAIASGVQIFSWIATLWGARIRFATPMWFVLGFFGVFIAGGLTGVMVASVPFDRQVHDTYFVVAHFHYVLVGGAVFPLFAGLYYWFPKATGRLLHEGLGKWSCAIIFAGFNVTFFPMHQLGLEGMPRRVYTYLPEMDWTFLNQLSSIGSLILAAGFALTLWNVIRSLRHGADSPPNPWHAPTLDWATTSPPLNCNFARQAVVESRHPVWDWSRDGKRGVVDGLRSDRRETVVTTLLDARPQSVQILPKPTPWPFFSAVIASICFFGLIFSPWFYVAGVFGTFVTFVFWFLPRKREEVV</sequence>
<dbReference type="Gene3D" id="1.20.210.10">
    <property type="entry name" value="Cytochrome c oxidase-like, subunit I domain"/>
    <property type="match status" value="1"/>
</dbReference>
<protein>
    <recommendedName>
        <fullName evidence="18">Cytochrome c oxidase subunit 1</fullName>
        <ecNumber evidence="18">7.1.1.9</ecNumber>
    </recommendedName>
</protein>
<dbReference type="RefSeq" id="WP_089885945.1">
    <property type="nucleotide sequence ID" value="NZ_FNPF01000023.1"/>
</dbReference>
<evidence type="ECO:0000256" key="18">
    <source>
        <dbReference type="RuleBase" id="RU363061"/>
    </source>
</evidence>
<dbReference type="OrthoDB" id="9803294at2"/>
<evidence type="ECO:0000256" key="16">
    <source>
        <dbReference type="ARBA" id="ARBA00047816"/>
    </source>
</evidence>
<keyword evidence="8 17" id="KW-0812">Transmembrane</keyword>
<dbReference type="PRINTS" id="PR01165">
    <property type="entry name" value="CYCOXIDASEI"/>
</dbReference>
<evidence type="ECO:0000256" key="3">
    <source>
        <dbReference type="ARBA" id="ARBA00009578"/>
    </source>
</evidence>
<comment type="similarity">
    <text evidence="3 17">Belongs to the heme-copper respiratory oxidase family.</text>
</comment>
<evidence type="ECO:0000256" key="1">
    <source>
        <dbReference type="ARBA" id="ARBA00004651"/>
    </source>
</evidence>
<evidence type="ECO:0000313" key="21">
    <source>
        <dbReference type="Proteomes" id="UP000199286"/>
    </source>
</evidence>
<feature type="transmembrane region" description="Helical" evidence="18">
    <location>
        <begin position="214"/>
        <end position="241"/>
    </location>
</feature>
<keyword evidence="12 18" id="KW-1133">Transmembrane helix</keyword>
<dbReference type="GO" id="GO:0020037">
    <property type="term" value="F:heme binding"/>
    <property type="evidence" value="ECO:0007669"/>
    <property type="project" value="InterPro"/>
</dbReference>
<keyword evidence="14 18" id="KW-0186">Copper</keyword>
<keyword evidence="4 17" id="KW-0813">Transport</keyword>
<dbReference type="AlphaFoldDB" id="A0A1H3NE79"/>
<dbReference type="GO" id="GO:0022904">
    <property type="term" value="P:respiratory electron transport chain"/>
    <property type="evidence" value="ECO:0007669"/>
    <property type="project" value="TreeGrafter"/>
</dbReference>
<comment type="pathway">
    <text evidence="2 18">Energy metabolism; oxidative phosphorylation.</text>
</comment>
<dbReference type="InterPro" id="IPR023616">
    <property type="entry name" value="Cyt_c_oxase-like_su1_dom"/>
</dbReference>
<evidence type="ECO:0000256" key="2">
    <source>
        <dbReference type="ARBA" id="ARBA00004673"/>
    </source>
</evidence>
<feature type="transmembrane region" description="Helical" evidence="18">
    <location>
        <begin position="614"/>
        <end position="631"/>
    </location>
</feature>
<dbReference type="Proteomes" id="UP000199286">
    <property type="component" value="Unassembled WGS sequence"/>
</dbReference>
<feature type="transmembrane region" description="Helical" evidence="18">
    <location>
        <begin position="370"/>
        <end position="393"/>
    </location>
</feature>
<evidence type="ECO:0000256" key="8">
    <source>
        <dbReference type="ARBA" id="ARBA00022692"/>
    </source>
</evidence>
<dbReference type="PANTHER" id="PTHR10422:SF35">
    <property type="entry name" value="CYTOCHROME BO(3) UBIQUINOL OXIDASE SUBUNIT 1"/>
    <property type="match status" value="1"/>
</dbReference>
<evidence type="ECO:0000256" key="12">
    <source>
        <dbReference type="ARBA" id="ARBA00022989"/>
    </source>
</evidence>
<feature type="transmembrane region" description="Helical" evidence="18">
    <location>
        <begin position="405"/>
        <end position="427"/>
    </location>
</feature>
<dbReference type="InterPro" id="IPR036927">
    <property type="entry name" value="Cyt_c_oxase-like_su1_sf"/>
</dbReference>
<feature type="transmembrane region" description="Helical" evidence="18">
    <location>
        <begin position="590"/>
        <end position="608"/>
    </location>
</feature>
<dbReference type="EC" id="7.1.1.9" evidence="18"/>
<evidence type="ECO:0000256" key="9">
    <source>
        <dbReference type="ARBA" id="ARBA00022723"/>
    </source>
</evidence>
<evidence type="ECO:0000256" key="5">
    <source>
        <dbReference type="ARBA" id="ARBA00022475"/>
    </source>
</evidence>
<feature type="transmembrane region" description="Helical" evidence="18">
    <location>
        <begin position="439"/>
        <end position="461"/>
    </location>
</feature>
<comment type="subcellular location">
    <subcellularLocation>
        <location evidence="1 18">Cell membrane</location>
        <topology evidence="1 18">Multi-pass membrane protein</topology>
    </subcellularLocation>
</comment>
<evidence type="ECO:0000256" key="17">
    <source>
        <dbReference type="RuleBase" id="RU000370"/>
    </source>
</evidence>
<dbReference type="STRING" id="321339.SAMN05444340_12325"/>
<dbReference type="PANTHER" id="PTHR10422">
    <property type="entry name" value="CYTOCHROME C OXIDASE SUBUNIT 1"/>
    <property type="match status" value="1"/>
</dbReference>
<keyword evidence="10" id="KW-1278">Translocase</keyword>
<dbReference type="GO" id="GO:0005886">
    <property type="term" value="C:plasma membrane"/>
    <property type="evidence" value="ECO:0007669"/>
    <property type="project" value="UniProtKB-SubCell"/>
</dbReference>
<feature type="transmembrane region" description="Helical" evidence="18">
    <location>
        <begin position="481"/>
        <end position="505"/>
    </location>
</feature>
<dbReference type="InterPro" id="IPR023615">
    <property type="entry name" value="Cyt_c_Oxase_su1_BS"/>
</dbReference>
<gene>
    <name evidence="20" type="ORF">SAMN05444340_12325</name>
</gene>